<evidence type="ECO:0000313" key="2">
    <source>
        <dbReference type="Proteomes" id="UP000638732"/>
    </source>
</evidence>
<dbReference type="AlphaFoldDB" id="A0A966DU68"/>
<accession>A0A966DU68</accession>
<protein>
    <submittedName>
        <fullName evidence="1">Uncharacterized protein</fullName>
    </submittedName>
</protein>
<reference evidence="1" key="1">
    <citation type="submission" date="2020-01" db="EMBL/GenBank/DDBJ databases">
        <authorList>
            <person name="Seo Y.L."/>
        </authorList>
    </citation>
    <scope>NUCLEOTIDE SEQUENCE</scope>
    <source>
        <strain evidence="1">R11</strain>
    </source>
</reference>
<sequence>MITKEKVRIFDHYSGDRDAFILLSKDEDKTLFENDDWALIHTFYENIFSINGRLTSEEFTKSLLKDLKARCNEEAFYLLTSKINSYSDFQKIADILKQIKAITHADADTIWAGFDNATLFLKDLDRDITGIQFCSFIRLEKINLEFLVTSTYQELSMSNGWGDHYLRLAETFDQLYNRLTKKKLDNRPSSQVQP</sequence>
<organism evidence="1 2">
    <name type="scientific">Mucilaginibacter agri</name>
    <dbReference type="NCBI Taxonomy" id="2695265"/>
    <lineage>
        <taxon>Bacteria</taxon>
        <taxon>Pseudomonadati</taxon>
        <taxon>Bacteroidota</taxon>
        <taxon>Sphingobacteriia</taxon>
        <taxon>Sphingobacteriales</taxon>
        <taxon>Sphingobacteriaceae</taxon>
        <taxon>Mucilaginibacter</taxon>
    </lineage>
</organism>
<evidence type="ECO:0000313" key="1">
    <source>
        <dbReference type="EMBL" id="NCD71410.1"/>
    </source>
</evidence>
<proteinExistence type="predicted"/>
<gene>
    <name evidence="1" type="ORF">GSY63_18735</name>
</gene>
<comment type="caution">
    <text evidence="1">The sequence shown here is derived from an EMBL/GenBank/DDBJ whole genome shotgun (WGS) entry which is preliminary data.</text>
</comment>
<reference evidence="1" key="2">
    <citation type="submission" date="2020-10" db="EMBL/GenBank/DDBJ databases">
        <title>Mucilaginibacter sp. nov., isolated from soil.</title>
        <authorList>
            <person name="Jeon C.O."/>
        </authorList>
    </citation>
    <scope>NUCLEOTIDE SEQUENCE</scope>
    <source>
        <strain evidence="1">R11</strain>
    </source>
</reference>
<dbReference type="RefSeq" id="WP_166587369.1">
    <property type="nucleotide sequence ID" value="NZ_WWEO01000044.1"/>
</dbReference>
<dbReference type="EMBL" id="WWEO01000044">
    <property type="protein sequence ID" value="NCD71410.1"/>
    <property type="molecule type" value="Genomic_DNA"/>
</dbReference>
<name>A0A966DU68_9SPHI</name>
<keyword evidence="2" id="KW-1185">Reference proteome</keyword>
<dbReference type="Proteomes" id="UP000638732">
    <property type="component" value="Unassembled WGS sequence"/>
</dbReference>